<feature type="transmembrane region" description="Helical" evidence="2">
    <location>
        <begin position="159"/>
        <end position="179"/>
    </location>
</feature>
<feature type="transmembrane region" description="Helical" evidence="2">
    <location>
        <begin position="12"/>
        <end position="29"/>
    </location>
</feature>
<keyword evidence="2" id="KW-0472">Membrane</keyword>
<accession>A0A9P3H4C4</accession>
<feature type="compositionally biased region" description="Low complexity" evidence="1">
    <location>
        <begin position="267"/>
        <end position="278"/>
    </location>
</feature>
<gene>
    <name evidence="3" type="ORF">EMPS_02103</name>
</gene>
<feature type="transmembrane region" description="Helical" evidence="2">
    <location>
        <begin position="118"/>
        <end position="139"/>
    </location>
</feature>
<protein>
    <submittedName>
        <fullName evidence="3">Uncharacterized protein</fullName>
    </submittedName>
</protein>
<dbReference type="EMBL" id="BQFW01000003">
    <property type="protein sequence ID" value="GJJ69755.1"/>
    <property type="molecule type" value="Genomic_DNA"/>
</dbReference>
<keyword evidence="4" id="KW-1185">Reference proteome</keyword>
<reference evidence="3" key="2">
    <citation type="journal article" date="2022" name="Microbiol. Resour. Announc.">
        <title>Whole-Genome Sequence of Entomortierella parvispora E1425, a Mucoromycotan Fungus Associated with Burkholderiaceae-Related Endosymbiotic Bacteria.</title>
        <authorList>
            <person name="Herlambang A."/>
            <person name="Guo Y."/>
            <person name="Takashima Y."/>
            <person name="Narisawa K."/>
            <person name="Ohta H."/>
            <person name="Nishizawa T."/>
        </authorList>
    </citation>
    <scope>NUCLEOTIDE SEQUENCE</scope>
    <source>
        <strain evidence="3">E1425</strain>
    </source>
</reference>
<dbReference type="PANTHER" id="PTHR38848:SF3">
    <property type="entry name" value="G-PROTEIN COUPLED RECEPTORS FAMILY 3 PROFILE DOMAIN-CONTAINING PROTEIN"/>
    <property type="match status" value="1"/>
</dbReference>
<dbReference type="Proteomes" id="UP000827284">
    <property type="component" value="Unassembled WGS sequence"/>
</dbReference>
<dbReference type="AlphaFoldDB" id="A0A9P3H4C4"/>
<organism evidence="3 4">
    <name type="scientific">Entomortierella parvispora</name>
    <dbReference type="NCBI Taxonomy" id="205924"/>
    <lineage>
        <taxon>Eukaryota</taxon>
        <taxon>Fungi</taxon>
        <taxon>Fungi incertae sedis</taxon>
        <taxon>Mucoromycota</taxon>
        <taxon>Mortierellomycotina</taxon>
        <taxon>Mortierellomycetes</taxon>
        <taxon>Mortierellales</taxon>
        <taxon>Mortierellaceae</taxon>
        <taxon>Entomortierella</taxon>
    </lineage>
</organism>
<feature type="transmembrane region" description="Helical" evidence="2">
    <location>
        <begin position="41"/>
        <end position="64"/>
    </location>
</feature>
<keyword evidence="2" id="KW-1133">Transmembrane helix</keyword>
<name>A0A9P3H4C4_9FUNG</name>
<feature type="transmembrane region" description="Helical" evidence="2">
    <location>
        <begin position="76"/>
        <end position="97"/>
    </location>
</feature>
<keyword evidence="2" id="KW-0812">Transmembrane</keyword>
<dbReference type="PANTHER" id="PTHR38848">
    <property type="entry name" value="G-PROTEIN COUPLED RECEPTORS FAMILY 3 PROFILE DOMAIN-CONTAINING PROTEIN"/>
    <property type="match status" value="1"/>
</dbReference>
<sequence>MASAPDVSEVISLLVSLFAISLMSVLFGRKTSGTSLANINYARGLVVALYIVSWAFTTIAAVLTSTNYGNIVSCTVSIFVCLSLYAASKIIIYLFLIEKVYVVSSVASTRMKTTLYKVNILLLTPYSVILVLMILSRVAVINDKDECYIGLKPLASITLILYDIFISCWLTVLFIRPLMSTTSVLQGPSKMKLRQVAQRTLIGSVVALILSSGNVFTLVYFRGYEDSVLCLLSCTLDVTLNAVTVHWVTSRARGSHPTEKASQRHMNANTNNNNTSTTEKQVAPSDTHISVTVESYTENNY</sequence>
<reference evidence="3" key="1">
    <citation type="submission" date="2021-11" db="EMBL/GenBank/DDBJ databases">
        <authorList>
            <person name="Herlambang A."/>
            <person name="Guo Y."/>
            <person name="Takashima Y."/>
            <person name="Nishizawa T."/>
        </authorList>
    </citation>
    <scope>NUCLEOTIDE SEQUENCE</scope>
    <source>
        <strain evidence="3">E1425</strain>
    </source>
</reference>
<comment type="caution">
    <text evidence="3">The sequence shown here is derived from an EMBL/GenBank/DDBJ whole genome shotgun (WGS) entry which is preliminary data.</text>
</comment>
<proteinExistence type="predicted"/>
<dbReference type="OrthoDB" id="3210850at2759"/>
<feature type="transmembrane region" description="Helical" evidence="2">
    <location>
        <begin position="200"/>
        <end position="221"/>
    </location>
</feature>
<evidence type="ECO:0000256" key="2">
    <source>
        <dbReference type="SAM" id="Phobius"/>
    </source>
</evidence>
<evidence type="ECO:0000313" key="4">
    <source>
        <dbReference type="Proteomes" id="UP000827284"/>
    </source>
</evidence>
<feature type="region of interest" description="Disordered" evidence="1">
    <location>
        <begin position="254"/>
        <end position="289"/>
    </location>
</feature>
<evidence type="ECO:0000256" key="1">
    <source>
        <dbReference type="SAM" id="MobiDB-lite"/>
    </source>
</evidence>
<evidence type="ECO:0000313" key="3">
    <source>
        <dbReference type="EMBL" id="GJJ69755.1"/>
    </source>
</evidence>